<keyword evidence="11" id="KW-1185">Reference proteome</keyword>
<accession>A0AAW3JQT0</accession>
<comment type="similarity">
    <text evidence="2">Belongs to the diacylglycerol/lipid kinase family.</text>
</comment>
<name>A0AAW3JQT0_9FIRM</name>
<dbReference type="GO" id="GO:0005886">
    <property type="term" value="C:plasma membrane"/>
    <property type="evidence" value="ECO:0007669"/>
    <property type="project" value="TreeGrafter"/>
</dbReference>
<dbReference type="InterPro" id="IPR005218">
    <property type="entry name" value="Diacylglycerol/lipid_kinase"/>
</dbReference>
<dbReference type="RefSeq" id="WP_055943636.1">
    <property type="nucleotide sequence ID" value="NZ_JAQDCV010000002.1"/>
</dbReference>
<gene>
    <name evidence="10" type="ORF">APZ18_08065</name>
</gene>
<dbReference type="PANTHER" id="PTHR12358:SF106">
    <property type="entry name" value="LIPID KINASE YEGS"/>
    <property type="match status" value="1"/>
</dbReference>
<evidence type="ECO:0000256" key="2">
    <source>
        <dbReference type="ARBA" id="ARBA00005983"/>
    </source>
</evidence>
<dbReference type="GO" id="GO:0046872">
    <property type="term" value="F:metal ion binding"/>
    <property type="evidence" value="ECO:0007669"/>
    <property type="project" value="UniProtKB-KW"/>
</dbReference>
<dbReference type="PROSITE" id="PS50146">
    <property type="entry name" value="DAGK"/>
    <property type="match status" value="1"/>
</dbReference>
<evidence type="ECO:0000256" key="1">
    <source>
        <dbReference type="ARBA" id="ARBA00001946"/>
    </source>
</evidence>
<reference evidence="10 11" key="1">
    <citation type="submission" date="2015-10" db="EMBL/GenBank/DDBJ databases">
        <title>Butyribacter intestini gen. nov., sp. nov., a butyric acid-producing bacterium of the family Lachnospiraceae isolated from the human faeces.</title>
        <authorList>
            <person name="Zou Y."/>
            <person name="Xue W."/>
            <person name="Luo G."/>
            <person name="Lv M."/>
        </authorList>
    </citation>
    <scope>NUCLEOTIDE SEQUENCE [LARGE SCALE GENOMIC DNA]</scope>
    <source>
        <strain evidence="10 11">TF01-11</strain>
    </source>
</reference>
<keyword evidence="5" id="KW-0460">Magnesium</keyword>
<dbReference type="SMART" id="SM00046">
    <property type="entry name" value="DAGKc"/>
    <property type="match status" value="1"/>
</dbReference>
<dbReference type="Gene3D" id="3.40.50.10330">
    <property type="entry name" value="Probable inorganic polyphosphate/atp-NAD kinase, domain 1"/>
    <property type="match status" value="1"/>
</dbReference>
<keyword evidence="4" id="KW-0479">Metal-binding</keyword>
<keyword evidence="6" id="KW-0443">Lipid metabolism</keyword>
<organism evidence="10 11">
    <name type="scientific">Butyribacter intestini</name>
    <dbReference type="NCBI Taxonomy" id="1703332"/>
    <lineage>
        <taxon>Bacteria</taxon>
        <taxon>Bacillati</taxon>
        <taxon>Bacillota</taxon>
        <taxon>Clostridia</taxon>
        <taxon>Lachnospirales</taxon>
        <taxon>Lachnospiraceae</taxon>
        <taxon>Butyribacter</taxon>
    </lineage>
</organism>
<protein>
    <recommendedName>
        <fullName evidence="9">DAGKc domain-containing protein</fullName>
    </recommendedName>
</protein>
<evidence type="ECO:0000256" key="4">
    <source>
        <dbReference type="ARBA" id="ARBA00022723"/>
    </source>
</evidence>
<keyword evidence="3" id="KW-0444">Lipid biosynthesis</keyword>
<dbReference type="GO" id="GO:0004143">
    <property type="term" value="F:ATP-dependent diacylglycerol kinase activity"/>
    <property type="evidence" value="ECO:0007669"/>
    <property type="project" value="TreeGrafter"/>
</dbReference>
<evidence type="ECO:0000256" key="6">
    <source>
        <dbReference type="ARBA" id="ARBA00023098"/>
    </source>
</evidence>
<sequence>MSKKMLFIYNPMAGKEQIKNKLSEIIQIFCKEGFEVTIFATRGREDATKIIEKKGERYDYIVCSGGDGTMNEVATGIMKLEKRPICGYIPAGTVNDFASSLKIPRVMKNAASLIADGDVFNCDMGKFNDRYFTYVAGFGAFTEVSYQTPQEWKNALGKAAYFIEALKHIADIKPHHMKIEYDGGVIEDEFILGLISNSVSVAGYKYYEKKNIKMDDGLFEALLIKSLKNPIELQQVLNALLSKQLDAENMCYLSSSFIHIISDDDIQWTIDGEDGGCCKDAYMQNMKEALSIICDRRALAKVSSKRAIE</sequence>
<dbReference type="Pfam" id="PF00781">
    <property type="entry name" value="DAGK_cat"/>
    <property type="match status" value="1"/>
</dbReference>
<dbReference type="InterPro" id="IPR016064">
    <property type="entry name" value="NAD/diacylglycerol_kinase_sf"/>
</dbReference>
<evidence type="ECO:0000313" key="11">
    <source>
        <dbReference type="Proteomes" id="UP000050833"/>
    </source>
</evidence>
<evidence type="ECO:0000256" key="3">
    <source>
        <dbReference type="ARBA" id="ARBA00022516"/>
    </source>
</evidence>
<keyword evidence="7" id="KW-0594">Phospholipid biosynthesis</keyword>
<evidence type="ECO:0000256" key="7">
    <source>
        <dbReference type="ARBA" id="ARBA00023209"/>
    </source>
</evidence>
<proteinExistence type="inferred from homology"/>
<dbReference type="AlphaFoldDB" id="A0AAW3JQT0"/>
<evidence type="ECO:0000313" key="10">
    <source>
        <dbReference type="EMBL" id="KQC84680.1"/>
    </source>
</evidence>
<evidence type="ECO:0000259" key="9">
    <source>
        <dbReference type="PROSITE" id="PS50146"/>
    </source>
</evidence>
<dbReference type="SUPFAM" id="SSF111331">
    <property type="entry name" value="NAD kinase/diacylglycerol kinase-like"/>
    <property type="match status" value="1"/>
</dbReference>
<evidence type="ECO:0000256" key="8">
    <source>
        <dbReference type="ARBA" id="ARBA00023264"/>
    </source>
</evidence>
<dbReference type="Proteomes" id="UP000050833">
    <property type="component" value="Unassembled WGS sequence"/>
</dbReference>
<keyword evidence="8" id="KW-1208">Phospholipid metabolism</keyword>
<evidence type="ECO:0000256" key="5">
    <source>
        <dbReference type="ARBA" id="ARBA00022842"/>
    </source>
</evidence>
<dbReference type="InterPro" id="IPR050187">
    <property type="entry name" value="Lipid_Phosphate_FormReg"/>
</dbReference>
<comment type="caution">
    <text evidence="10">The sequence shown here is derived from an EMBL/GenBank/DDBJ whole genome shotgun (WGS) entry which is preliminary data.</text>
</comment>
<comment type="cofactor">
    <cofactor evidence="1">
        <name>Mg(2+)</name>
        <dbReference type="ChEBI" id="CHEBI:18420"/>
    </cofactor>
</comment>
<dbReference type="PANTHER" id="PTHR12358">
    <property type="entry name" value="SPHINGOSINE KINASE"/>
    <property type="match status" value="1"/>
</dbReference>
<dbReference type="GO" id="GO:0008654">
    <property type="term" value="P:phospholipid biosynthetic process"/>
    <property type="evidence" value="ECO:0007669"/>
    <property type="project" value="UniProtKB-KW"/>
</dbReference>
<dbReference type="InterPro" id="IPR017438">
    <property type="entry name" value="ATP-NAD_kinase_N"/>
</dbReference>
<dbReference type="Gene3D" id="2.60.200.40">
    <property type="match status" value="1"/>
</dbReference>
<feature type="domain" description="DAGKc" evidence="9">
    <location>
        <begin position="1"/>
        <end position="131"/>
    </location>
</feature>
<dbReference type="InterPro" id="IPR001206">
    <property type="entry name" value="Diacylglycerol_kinase_cat_dom"/>
</dbReference>
<dbReference type="NCBIfam" id="TIGR00147">
    <property type="entry name" value="YegS/Rv2252/BmrU family lipid kinase"/>
    <property type="match status" value="1"/>
</dbReference>
<dbReference type="GO" id="GO:0005524">
    <property type="term" value="F:ATP binding"/>
    <property type="evidence" value="ECO:0007669"/>
    <property type="project" value="InterPro"/>
</dbReference>
<dbReference type="EMBL" id="LLKB01000005">
    <property type="protein sequence ID" value="KQC84680.1"/>
    <property type="molecule type" value="Genomic_DNA"/>
</dbReference>